<keyword evidence="12 16" id="KW-0472">Membrane</keyword>
<dbReference type="Pfam" id="PF23598">
    <property type="entry name" value="LRR_14"/>
    <property type="match status" value="3"/>
</dbReference>
<dbReference type="OMA" id="VDNLEWI"/>
<dbReference type="GO" id="GO:0006508">
    <property type="term" value="P:proteolysis"/>
    <property type="evidence" value="ECO:0007669"/>
    <property type="project" value="UniProtKB-KW"/>
</dbReference>
<sequence>MEDSIDEEMENFELRRRPTKKKKLSSKENLHLEVRKDLNKTPNRSIDEKLPPYSGYALWCKWKCSNDEDDHGNIKKSKYTKAELQEAWHSLPAEEKEEWKIKAMKGLVSYKERHDIQEHSPSSKVYLATRCSPRSFVQCVSTFSKGKMDAIKEVGLGGLLSLKMKKMYREFCLNLLHHFNVYERCFEMQGKKISMSVEDVEWVMGLSSKGNSLDTSGSMDEVEKIREKYNLPKQIKIQWLEEEIQKMEVGNDEFKGFIATSKDVVAVLYCSLLYFFFERVYNIGGATTPITERRIPRIADWDDVKVQKSIRHIHKVGGLSTNKVVILDDMRDKLWGQRAFCKGDVDIFGALDNLKNEFHDFRKDVMEKFVEMGTDLRSLHELIKERLTPNKVEGSDQGRLEDEDPIEDGTNSKQELPPSPESKPICKNDASVTIDLQSTFVQNEVQESRTSNEDATAEVESSSKAKFFSRKRLRDTGYQKPDHAKSSPYTTMSRQRTRAQSKILKVINAAVFMMAKKEGNTDYKTQWFLPTTFVQKILCVDTMQQKIQSIVSSYCTVKHGVIYMGVLPSCQRIYLPMNISEKHWFLCIIDLVKEQVLILDSLKKKLQHDPKVKLVKQVIKFMDELFDNESFCKSELSKPCRVQDFDIISPSWIGRDGTGSECGMLLISYMMSPFPPMNAHVGELDRLRLLLKILKFDENIVRTDVEQKAVTSYQLMNNKILKCNEIGGKTRPNQTNKTPFQRVEFTSLSLNFYYPAFAFMQGRGMGIWRTPCQILLLLSFLLLTKSFFLEAAKSHSSSTGNNGSCIENERKALLKFKTSLKDPSGFLSSWVGQNCCNWTGVSCSNKTGNVLKLDLAWFNLIRLVPVPLNGFGQLGGTLNPSLLNLTYLSYLDLSRNNFAGLPIPEFIGSLKNLRHLDLSSASFNGKVPPSIGNLSNLEHLDLSMFLMFTWELWVSDLNWLSGLSSLKYLGLNNMNLSTAGTNWLEAVNMFPSLIELHMSSCELNSFPESLTHVNFSSLQVLDLGFNNFNSSLPPWLFNISTLTSVKLNSCELKGSIPKTSGRNLCNLQKLDLSFNTIDGEINEFIEALAGCGNKTIGYIDLSYNNLKGSLPESLGSLKYLDYLQLTRNSLSGSLPMSIGNLSSLTMLDLSFNSMNGTIPESIRQLTRLYQLELFGNSWEGIITENHLQNLSSLTGFSLSSVGKSVIFNLSQDWIPSFSLDELAVSDCQLGPAFPSWLTTQTDLSQLTLSSAGISDAIPDWFWSLSSHLRWVDLSDNQLTGKLPNSVSFDGPAASVDLGFNLLEGSIPIWPNVTNLSLRNNLFSGPIHSNIGHKMSKMVNLDLSRNFLNGSIPASINKMASLSFLDLSSNDLSGLIPKQLQGLQSLMILDLSKNNLSGGVPSSLCLLQVLLLLNLNSNNLSGELSTTLHNCSRLLSIDLGENQFSGTIADLVSNNLFFLFFLGLRGNLLTGGIPEELCKFPNLQIIDLAQNNLSGTIPECLGNLKAFTYLEPYVSEIPSIQHVSFEQHVEIVTKGRKNEYTKIISLVKAIDLSSNNLVGEIPDQMTKLSQLGTLNLSWNHLTGQIPKKIGNLQRLESLDLSHNNLSGPIPPSMSSMTLLNHLNLSFNDISGLIPTSNQFQTFNDPSIYQGNPKLCGPPLSTSCSSRSNKHAEDKKGESEGDHEDRHDKFWFYRVGERLRDLLLKILKFDENIVRADVEQKALMSHQLAYEQKLMARWRRSASQILVLIFLLLLTKSIFPEAAVSKSNSGNIGSCIAKEKKAFLEFKTSLNDPSGYLSSWVGQDCCNWTGVSCSNKTGNVLKLDLSWFNLCISTPPNKSCGGELGGTLNPSLLNLTYLSYLDLNGNNFSGLPIPEFIGSLKNLRYLDLSSASFNDKVPPSIGNLSNLEHLDLSMYSYPWQLWTSDLNWLSGLTSLNYLGLDNMNLSTVASNWFQVVSMLPPLTELHLSGCELNSLPEFLVFLNFSSLEVLDLADNKFNSSIPPWLFNTSTLTEVELYSCELKGSIPKISRSSLCNLRKIDLSANAINGEINQFMEALTGCSNNTIYYIDLGSNNFKGNLPESLGTLKYLDFLRLAQNSLTGLLPMSVGNLSSLTMLDLSLNSMNGTIPESIGQLTSLYQLDLYGNSWEGIITENHFQNLSRLFYFSLSSISKSVVFNLSQDWIPSFSLRTIEVSGCQFGPAFPTWLTTQTDLSELTLSSAGISDTIPDWFWSLTTELWWLDLFDNQLTGKLPNSVSFGHIIGAWVDLGFNLLEGSIPIWPNVTHLSLRNNLFSGPIPSNIGHKMSRVEDLDLSRNFLNGGIPASINNMGNLSFLDLSNNALSGLIPNQLQGLQKLMVLDLSKNNLSGGVPSSLCSLPSLNFLKLSGNNLTGELSTALQNCSGLYCIDLGENRFSGTIPDLVSNNLFLFYLGLRANLLTGSIRGEICKFPNLHIIDLAQNNLSGAIPECLGNLEAFTYLDPYVISELPFMRHIIFLQHVEIVTKGRNNEYSEMIPLVNVIDLSSNNLVGEIPNHMTELSALVSLNLSWNHLTGYIPENIRNLQRLESLDLSHNHLSGPIPPSMSSMTLLNHLNLSFNNLSGQIPTSNQFQTFNDPSIYQGNPKLCGPPLSSCSSSSNRKPEDHRNGELEVEDRYEKLWFYVSMALGFIVGFWAVCGSLIIKQSWRRAYFKFVDEMKDRLFVFIVVYCCPKKAVQGQ</sequence>
<dbReference type="Pfam" id="PF00560">
    <property type="entry name" value="LRR_1"/>
    <property type="match status" value="12"/>
</dbReference>
<dbReference type="Gramene" id="OMO60465">
    <property type="protein sequence ID" value="OMO60465"/>
    <property type="gene ID" value="CCACVL1_24131"/>
</dbReference>
<evidence type="ECO:0000256" key="13">
    <source>
        <dbReference type="ARBA" id="ARBA00023170"/>
    </source>
</evidence>
<dbReference type="SMART" id="SM00365">
    <property type="entry name" value="LRR_SD22"/>
    <property type="match status" value="10"/>
</dbReference>
<feature type="compositionally biased region" description="Basic and acidic residues" evidence="15">
    <location>
        <begin position="1668"/>
        <end position="1682"/>
    </location>
</feature>
<dbReference type="SUPFAM" id="SSF54001">
    <property type="entry name" value="Cysteine proteinases"/>
    <property type="match status" value="1"/>
</dbReference>
<dbReference type="FunFam" id="3.80.10.10:FF:000095">
    <property type="entry name" value="LRR receptor-like serine/threonine-protein kinase GSO1"/>
    <property type="match status" value="2"/>
</dbReference>
<evidence type="ECO:0000256" key="7">
    <source>
        <dbReference type="ARBA" id="ARBA00022692"/>
    </source>
</evidence>
<dbReference type="PANTHER" id="PTHR48063">
    <property type="entry name" value="LRR RECEPTOR-LIKE KINASE"/>
    <property type="match status" value="1"/>
</dbReference>
<evidence type="ECO:0000256" key="10">
    <source>
        <dbReference type="ARBA" id="ARBA00022801"/>
    </source>
</evidence>
<keyword evidence="8" id="KW-0732">Signal</keyword>
<feature type="region of interest" description="Disordered" evidence="15">
    <location>
        <begin position="1"/>
        <end position="28"/>
    </location>
</feature>
<dbReference type="InterPro" id="IPR055414">
    <property type="entry name" value="LRR_R13L4/SHOC2-like"/>
</dbReference>
<feature type="compositionally biased region" description="Acidic residues" evidence="15">
    <location>
        <begin position="1"/>
        <end position="11"/>
    </location>
</feature>
<dbReference type="Pfam" id="PF13855">
    <property type="entry name" value="LRR_8"/>
    <property type="match status" value="1"/>
</dbReference>
<comment type="caution">
    <text evidence="18">The sequence shown here is derived from an EMBL/GenBank/DDBJ whole genome shotgun (WGS) entry which is preliminary data.</text>
</comment>
<keyword evidence="6" id="KW-0645">Protease</keyword>
<proteinExistence type="inferred from homology"/>
<dbReference type="Pfam" id="PF08263">
    <property type="entry name" value="LRRNT_2"/>
    <property type="match status" value="2"/>
</dbReference>
<dbReference type="InterPro" id="IPR036910">
    <property type="entry name" value="HMG_box_dom_sf"/>
</dbReference>
<keyword evidence="10" id="KW-0378">Hydrolase</keyword>
<evidence type="ECO:0000256" key="11">
    <source>
        <dbReference type="ARBA" id="ARBA00022989"/>
    </source>
</evidence>
<keyword evidence="7 16" id="KW-0812">Transmembrane</keyword>
<dbReference type="InterPro" id="IPR038765">
    <property type="entry name" value="Papain-like_cys_pep_sf"/>
</dbReference>
<dbReference type="Gene3D" id="1.10.30.10">
    <property type="entry name" value="High mobility group box domain"/>
    <property type="match status" value="1"/>
</dbReference>
<evidence type="ECO:0000256" key="12">
    <source>
        <dbReference type="ARBA" id="ARBA00023136"/>
    </source>
</evidence>
<organism evidence="18 19">
    <name type="scientific">Corchorus capsularis</name>
    <name type="common">Jute</name>
    <dbReference type="NCBI Taxonomy" id="210143"/>
    <lineage>
        <taxon>Eukaryota</taxon>
        <taxon>Viridiplantae</taxon>
        <taxon>Streptophyta</taxon>
        <taxon>Embryophyta</taxon>
        <taxon>Tracheophyta</taxon>
        <taxon>Spermatophyta</taxon>
        <taxon>Magnoliopsida</taxon>
        <taxon>eudicotyledons</taxon>
        <taxon>Gunneridae</taxon>
        <taxon>Pentapetalae</taxon>
        <taxon>rosids</taxon>
        <taxon>malvids</taxon>
        <taxon>Malvales</taxon>
        <taxon>Malvaceae</taxon>
        <taxon>Grewioideae</taxon>
        <taxon>Apeibeae</taxon>
        <taxon>Corchorus</taxon>
    </lineage>
</organism>
<comment type="similarity">
    <text evidence="3">Belongs to the RLP family.</text>
</comment>
<dbReference type="InterPro" id="IPR001611">
    <property type="entry name" value="Leu-rich_rpt"/>
</dbReference>
<dbReference type="SUPFAM" id="SSF52058">
    <property type="entry name" value="L domain-like"/>
    <property type="match status" value="6"/>
</dbReference>
<accession>A0A1R3GQT2</accession>
<evidence type="ECO:0000256" key="6">
    <source>
        <dbReference type="ARBA" id="ARBA00022670"/>
    </source>
</evidence>
<dbReference type="SUPFAM" id="SSF47095">
    <property type="entry name" value="HMG-box"/>
    <property type="match status" value="1"/>
</dbReference>
<keyword evidence="11 16" id="KW-1133">Transmembrane helix</keyword>
<dbReference type="InterPro" id="IPR003591">
    <property type="entry name" value="Leu-rich_rpt_typical-subtyp"/>
</dbReference>
<gene>
    <name evidence="18" type="ORF">CCACVL1_24131</name>
</gene>
<dbReference type="InterPro" id="IPR003653">
    <property type="entry name" value="Peptidase_C48_C"/>
</dbReference>
<dbReference type="FunFam" id="3.80.10.10:FF:000129">
    <property type="entry name" value="Leucine-rich repeat receptor-like kinase"/>
    <property type="match status" value="1"/>
</dbReference>
<dbReference type="InterPro" id="IPR032675">
    <property type="entry name" value="LRR_dom_sf"/>
</dbReference>
<feature type="compositionally biased region" description="Basic and acidic residues" evidence="15">
    <location>
        <begin position="388"/>
        <end position="400"/>
    </location>
</feature>
<evidence type="ECO:0000313" key="18">
    <source>
        <dbReference type="EMBL" id="OMO60465.1"/>
    </source>
</evidence>
<evidence type="ECO:0000313" key="19">
    <source>
        <dbReference type="Proteomes" id="UP000188268"/>
    </source>
</evidence>
<dbReference type="GO" id="GO:0008234">
    <property type="term" value="F:cysteine-type peptidase activity"/>
    <property type="evidence" value="ECO:0007669"/>
    <property type="project" value="InterPro"/>
</dbReference>
<feature type="region of interest" description="Disordered" evidence="15">
    <location>
        <begin position="1657"/>
        <end position="1682"/>
    </location>
</feature>
<dbReference type="InterPro" id="IPR046956">
    <property type="entry name" value="RLP23-like"/>
</dbReference>
<keyword evidence="14" id="KW-0325">Glycoprotein</keyword>
<dbReference type="FunFam" id="3.80.10.10:FF:000213">
    <property type="entry name" value="Tyrosine-sulfated glycopeptide receptor 1"/>
    <property type="match status" value="2"/>
</dbReference>
<feature type="region of interest" description="Disordered" evidence="15">
    <location>
        <begin position="388"/>
        <end position="427"/>
    </location>
</feature>
<dbReference type="PRINTS" id="PR00019">
    <property type="entry name" value="LEURICHRPT"/>
</dbReference>
<evidence type="ECO:0000256" key="14">
    <source>
        <dbReference type="ARBA" id="ARBA00023180"/>
    </source>
</evidence>
<evidence type="ECO:0000256" key="3">
    <source>
        <dbReference type="ARBA" id="ARBA00009592"/>
    </source>
</evidence>
<keyword evidence="19" id="KW-1185">Reference proteome</keyword>
<evidence type="ECO:0000256" key="5">
    <source>
        <dbReference type="ARBA" id="ARBA00022614"/>
    </source>
</evidence>
<comment type="similarity">
    <text evidence="2">Belongs to the peptidase C48 family.</text>
</comment>
<dbReference type="PROSITE" id="PS50600">
    <property type="entry name" value="ULP_PROTEASE"/>
    <property type="match status" value="1"/>
</dbReference>
<dbReference type="PANTHER" id="PTHR48063:SF90">
    <property type="entry name" value="OS11G0565920 PROTEIN"/>
    <property type="match status" value="1"/>
</dbReference>
<evidence type="ECO:0000256" key="8">
    <source>
        <dbReference type="ARBA" id="ARBA00022729"/>
    </source>
</evidence>
<comment type="subcellular location">
    <subcellularLocation>
        <location evidence="1">Cell membrane</location>
        <topology evidence="1">Single-pass type I membrane protein</topology>
    </subcellularLocation>
</comment>
<keyword evidence="4" id="KW-1003">Cell membrane</keyword>
<evidence type="ECO:0000256" key="16">
    <source>
        <dbReference type="SAM" id="Phobius"/>
    </source>
</evidence>
<evidence type="ECO:0000256" key="1">
    <source>
        <dbReference type="ARBA" id="ARBA00004251"/>
    </source>
</evidence>
<dbReference type="GO" id="GO:0005886">
    <property type="term" value="C:plasma membrane"/>
    <property type="evidence" value="ECO:0007669"/>
    <property type="project" value="UniProtKB-SubCell"/>
</dbReference>
<dbReference type="CDD" id="cd00084">
    <property type="entry name" value="HMG-box_SF"/>
    <property type="match status" value="1"/>
</dbReference>
<evidence type="ECO:0000256" key="2">
    <source>
        <dbReference type="ARBA" id="ARBA00005234"/>
    </source>
</evidence>
<dbReference type="Pfam" id="PF02902">
    <property type="entry name" value="Peptidase_C48"/>
    <property type="match status" value="1"/>
</dbReference>
<feature type="transmembrane region" description="Helical" evidence="16">
    <location>
        <begin position="2654"/>
        <end position="2677"/>
    </location>
</feature>
<dbReference type="Gene3D" id="3.40.395.10">
    <property type="entry name" value="Adenoviral Proteinase, Chain A"/>
    <property type="match status" value="1"/>
</dbReference>
<evidence type="ECO:0000256" key="15">
    <source>
        <dbReference type="SAM" id="MobiDB-lite"/>
    </source>
</evidence>
<evidence type="ECO:0000256" key="4">
    <source>
        <dbReference type="ARBA" id="ARBA00022475"/>
    </source>
</evidence>
<keyword evidence="5" id="KW-0433">Leucine-rich repeat</keyword>
<keyword evidence="13" id="KW-0675">Receptor</keyword>
<dbReference type="STRING" id="210143.A0A1R3GQT2"/>
<name>A0A1R3GQT2_COCAP</name>
<dbReference type="InterPro" id="IPR013210">
    <property type="entry name" value="LRR_N_plant-typ"/>
</dbReference>
<reference evidence="18 19" key="1">
    <citation type="submission" date="2013-09" db="EMBL/GenBank/DDBJ databases">
        <title>Corchorus capsularis genome sequencing.</title>
        <authorList>
            <person name="Alam M."/>
            <person name="Haque M.S."/>
            <person name="Islam M.S."/>
            <person name="Emdad E.M."/>
            <person name="Islam M.M."/>
            <person name="Ahmed B."/>
            <person name="Halim A."/>
            <person name="Hossen Q.M.M."/>
            <person name="Hossain M.Z."/>
            <person name="Ahmed R."/>
            <person name="Khan M.M."/>
            <person name="Islam R."/>
            <person name="Rashid M.M."/>
            <person name="Khan S.A."/>
            <person name="Rahman M.S."/>
            <person name="Alam M."/>
        </authorList>
    </citation>
    <scope>NUCLEOTIDE SEQUENCE [LARGE SCALE GENOMIC DNA]</scope>
    <source>
        <strain evidence="19">cv. CVL-1</strain>
        <tissue evidence="18">Whole seedling</tissue>
    </source>
</reference>
<dbReference type="FunFam" id="3.80.10.10:FF:000383">
    <property type="entry name" value="Leucine-rich repeat receptor protein kinase EMS1"/>
    <property type="match status" value="2"/>
</dbReference>
<feature type="domain" description="Ubiquitin-like protease family profile" evidence="17">
    <location>
        <begin position="390"/>
        <end position="673"/>
    </location>
</feature>
<evidence type="ECO:0000259" key="17">
    <source>
        <dbReference type="PROSITE" id="PS50600"/>
    </source>
</evidence>
<dbReference type="SMART" id="SM00369">
    <property type="entry name" value="LRR_TYP"/>
    <property type="match status" value="24"/>
</dbReference>
<protein>
    <recommendedName>
        <fullName evidence="17">Ubiquitin-like protease family profile domain-containing protein</fullName>
    </recommendedName>
</protein>
<evidence type="ECO:0000256" key="9">
    <source>
        <dbReference type="ARBA" id="ARBA00022737"/>
    </source>
</evidence>
<dbReference type="Proteomes" id="UP000188268">
    <property type="component" value="Unassembled WGS sequence"/>
</dbReference>
<dbReference type="Gene3D" id="3.80.10.10">
    <property type="entry name" value="Ribonuclease Inhibitor"/>
    <property type="match status" value="8"/>
</dbReference>
<dbReference type="EMBL" id="AWWV01013697">
    <property type="protein sequence ID" value="OMO60465.1"/>
    <property type="molecule type" value="Genomic_DNA"/>
</dbReference>
<dbReference type="OrthoDB" id="749832at2759"/>
<keyword evidence="9" id="KW-0677">Repeat</keyword>